<comment type="caution">
    <text evidence="2">The sequence shown here is derived from an EMBL/GenBank/DDBJ whole genome shotgun (WGS) entry which is preliminary data.</text>
</comment>
<dbReference type="Gene3D" id="2.60.120.200">
    <property type="match status" value="1"/>
</dbReference>
<dbReference type="RefSeq" id="WP_253777091.1">
    <property type="nucleotide sequence ID" value="NZ_BAAAVE010000023.1"/>
</dbReference>
<feature type="transmembrane region" description="Helical" evidence="1">
    <location>
        <begin position="381"/>
        <end position="405"/>
    </location>
</feature>
<dbReference type="EMBL" id="JAMZEC010000001">
    <property type="protein sequence ID" value="MCP2351106.1"/>
    <property type="molecule type" value="Genomic_DNA"/>
</dbReference>
<accession>A0ABT1KAR8</accession>
<gene>
    <name evidence="2" type="ORF">HD595_007228</name>
</gene>
<evidence type="ECO:0000313" key="2">
    <source>
        <dbReference type="EMBL" id="MCP2351106.1"/>
    </source>
</evidence>
<evidence type="ECO:0000313" key="3">
    <source>
        <dbReference type="Proteomes" id="UP001320766"/>
    </source>
</evidence>
<keyword evidence="1" id="KW-0472">Membrane</keyword>
<evidence type="ECO:0000256" key="1">
    <source>
        <dbReference type="SAM" id="Phobius"/>
    </source>
</evidence>
<feature type="transmembrane region" description="Helical" evidence="1">
    <location>
        <begin position="473"/>
        <end position="495"/>
    </location>
</feature>
<name>A0ABT1KAR8_9ACTN</name>
<organism evidence="2 3">
    <name type="scientific">Nonomuraea roseoviolacea subsp. carminata</name>
    <dbReference type="NCBI Taxonomy" id="160689"/>
    <lineage>
        <taxon>Bacteria</taxon>
        <taxon>Bacillati</taxon>
        <taxon>Actinomycetota</taxon>
        <taxon>Actinomycetes</taxon>
        <taxon>Streptosporangiales</taxon>
        <taxon>Streptosporangiaceae</taxon>
        <taxon>Nonomuraea</taxon>
    </lineage>
</organism>
<keyword evidence="1" id="KW-1133">Transmembrane helix</keyword>
<proteinExistence type="predicted"/>
<feature type="transmembrane region" description="Helical" evidence="1">
    <location>
        <begin position="335"/>
        <end position="361"/>
    </location>
</feature>
<keyword evidence="1" id="KW-0812">Transmembrane</keyword>
<feature type="transmembrane region" description="Helical" evidence="1">
    <location>
        <begin position="412"/>
        <end position="431"/>
    </location>
</feature>
<reference evidence="2 3" key="1">
    <citation type="submission" date="2022-06" db="EMBL/GenBank/DDBJ databases">
        <title>Sequencing the genomes of 1000 actinobacteria strains.</title>
        <authorList>
            <person name="Klenk H.-P."/>
        </authorList>
    </citation>
    <scope>NUCLEOTIDE SEQUENCE [LARGE SCALE GENOMIC DNA]</scope>
    <source>
        <strain evidence="2 3">DSM 44170</strain>
    </source>
</reference>
<feature type="transmembrane region" description="Helical" evidence="1">
    <location>
        <begin position="294"/>
        <end position="314"/>
    </location>
</feature>
<sequence>MTRAEWTKFRTVRGWVAGMAAAALVTVLLGLMSAAGSHTSCGGPDDTCPVPPVGPGGEAVDDHFFFAHRPMTGDGSLTARVTSMTGKVRVPDRVPGARRLDARLVPWAKAGLVVKDGVRQGSTYAAVMVTGGHGVRMQHDFTQDTAGLPGGVSAGSPRWLRLDRKGQEITGYESADGRRWTEVGRARLPGLPDTAEIGLFAASPGDLTVTRADFGGSIEQVRFSETTAVFDRVELSGRVAAGAWRRDDIGVTTEADGVTPHHPGGFQESGGTYTVTGVGDIGPVVDGPRPENTLTGVVIALIVVIVVAVVFVTAEYRRGLVRVTLLASPRRGHALAAKAVVIAAVTFAAGLAATAATVSLGTGLLRGNGAVLLPVSGEAQVRLIGGVALMMAATAVLALGLGALLRRGPAAITAGIAVVVVPHLLATASFLPDEAARWLLRLTPAAGFAIQQSIPEYPQVLANYVPSAGFYPLAPWAGLAVLCGYAGLVLVLAVIRLNRRDA</sequence>
<keyword evidence="3" id="KW-1185">Reference proteome</keyword>
<dbReference type="Proteomes" id="UP001320766">
    <property type="component" value="Unassembled WGS sequence"/>
</dbReference>
<protein>
    <submittedName>
        <fullName evidence="2">ABC-type transport system involved in multi-copper enzyme maturation permease subunit</fullName>
    </submittedName>
</protein>